<evidence type="ECO:0000313" key="5">
    <source>
        <dbReference type="EMBL" id="MCC2130496.1"/>
    </source>
</evidence>
<dbReference type="GO" id="GO:0006508">
    <property type="term" value="P:proteolysis"/>
    <property type="evidence" value="ECO:0007669"/>
    <property type="project" value="UniProtKB-UniRule"/>
</dbReference>
<keyword evidence="6" id="KW-1185">Reference proteome</keyword>
<evidence type="ECO:0000256" key="1">
    <source>
        <dbReference type="ARBA" id="ARBA00022670"/>
    </source>
</evidence>
<evidence type="ECO:0000313" key="6">
    <source>
        <dbReference type="Proteomes" id="UP001199319"/>
    </source>
</evidence>
<feature type="propeptide" id="PRO_5041752526" evidence="4">
    <location>
        <begin position="1"/>
        <end position="7"/>
    </location>
</feature>
<comment type="similarity">
    <text evidence="4">Belongs to the peptidase A25 family.</text>
</comment>
<sequence>MSTTRTDLALESVQAACSGAETGTISGVRSRERTREGYAVTDIRVEDEDGAQALGKPVGRYVTVDLGPYFRREADYFDRGVRCLAGELAALLPEGPVLAAGLGNRAMTCDAVGPASIDNLLVTRHMIRAMPRQFADFRPVAAVCPGVLARTGLEALELVRGAVERVRPAAVIAVDALAARDSARLCATVQLSDTGLVPGSGVGNRRSALDRGTLGVPVIAVGIPTVVDADPRAGLFLTPRDIDQRIRELGRLLGYGITLALQPSLTAADVTALLG</sequence>
<name>A0AAE3AI64_9FIRM</name>
<keyword evidence="3 4" id="KW-0865">Zymogen</keyword>
<dbReference type="Pfam" id="PF03418">
    <property type="entry name" value="Peptidase_A25"/>
    <property type="match status" value="1"/>
</dbReference>
<comment type="PTM">
    <text evidence="4">Autoproteolytically processed. The inactive tetrameric zymogen termed p46 autoprocesses to a smaller form termed p41, which is active only during spore germination.</text>
</comment>
<dbReference type="SUPFAM" id="SSF53163">
    <property type="entry name" value="HybD-like"/>
    <property type="match status" value="1"/>
</dbReference>
<organism evidence="5 6">
    <name type="scientific">Brotocaccenecus cirricatena</name>
    <dbReference type="NCBI Taxonomy" id="3064195"/>
    <lineage>
        <taxon>Bacteria</taxon>
        <taxon>Bacillati</taxon>
        <taxon>Bacillota</taxon>
        <taxon>Clostridia</taxon>
        <taxon>Eubacteriales</taxon>
        <taxon>Oscillospiraceae</taxon>
        <taxon>Brotocaccenecus</taxon>
    </lineage>
</organism>
<dbReference type="HAMAP" id="MF_00626">
    <property type="entry name" value="Germination_prot"/>
    <property type="match status" value="1"/>
</dbReference>
<accession>A0AAE3AI64</accession>
<dbReference type="GO" id="GO:0009847">
    <property type="term" value="P:spore germination"/>
    <property type="evidence" value="ECO:0007669"/>
    <property type="project" value="UniProtKB-UniRule"/>
</dbReference>
<keyword evidence="2 4" id="KW-0378">Hydrolase</keyword>
<dbReference type="Proteomes" id="UP001199319">
    <property type="component" value="Unassembled WGS sequence"/>
</dbReference>
<dbReference type="NCBIfam" id="TIGR01441">
    <property type="entry name" value="GPR"/>
    <property type="match status" value="1"/>
</dbReference>
<dbReference type="InterPro" id="IPR005080">
    <property type="entry name" value="Peptidase_A25"/>
</dbReference>
<dbReference type="Gene3D" id="3.40.50.1450">
    <property type="entry name" value="HybD-like"/>
    <property type="match status" value="1"/>
</dbReference>
<dbReference type="EC" id="3.4.24.78" evidence="4"/>
<dbReference type="GO" id="GO:0004222">
    <property type="term" value="F:metalloendopeptidase activity"/>
    <property type="evidence" value="ECO:0007669"/>
    <property type="project" value="UniProtKB-UniRule"/>
</dbReference>
<evidence type="ECO:0000256" key="4">
    <source>
        <dbReference type="HAMAP-Rule" id="MF_00626"/>
    </source>
</evidence>
<feature type="chain" id="PRO_5041752527" description="Germination protease" evidence="4">
    <location>
        <begin position="8"/>
        <end position="275"/>
    </location>
</feature>
<dbReference type="AlphaFoldDB" id="A0AAE3AI64"/>
<comment type="function">
    <text evidence="4">Initiates the rapid degradation of small, acid-soluble proteins during spore germination.</text>
</comment>
<keyword evidence="1 4" id="KW-0645">Protease</keyword>
<proteinExistence type="inferred from homology"/>
<dbReference type="EMBL" id="JAJEPW010000051">
    <property type="protein sequence ID" value="MCC2130496.1"/>
    <property type="molecule type" value="Genomic_DNA"/>
</dbReference>
<reference evidence="5" key="1">
    <citation type="submission" date="2021-10" db="EMBL/GenBank/DDBJ databases">
        <title>Anaerobic single-cell dispensing facilitates the cultivation of human gut bacteria.</title>
        <authorList>
            <person name="Afrizal A."/>
        </authorList>
    </citation>
    <scope>NUCLEOTIDE SEQUENCE</scope>
    <source>
        <strain evidence="5">CLA-AA-H272</strain>
    </source>
</reference>
<evidence type="ECO:0000256" key="2">
    <source>
        <dbReference type="ARBA" id="ARBA00022801"/>
    </source>
</evidence>
<protein>
    <recommendedName>
        <fullName evidence="4">Germination protease</fullName>
        <ecNumber evidence="4">3.4.24.78</ecNumber>
    </recommendedName>
    <alternativeName>
        <fullName evidence="4">GPR endopeptidase</fullName>
    </alternativeName>
    <alternativeName>
        <fullName evidence="4">Germination proteinase</fullName>
    </alternativeName>
    <alternativeName>
        <fullName evidence="4">Spore protease</fullName>
    </alternativeName>
</protein>
<comment type="subunit">
    <text evidence="4">Homotetramer.</text>
</comment>
<dbReference type="RefSeq" id="WP_302929665.1">
    <property type="nucleotide sequence ID" value="NZ_JAJEPW010000051.1"/>
</dbReference>
<comment type="caution">
    <text evidence="5">The sequence shown here is derived from an EMBL/GenBank/DDBJ whole genome shotgun (WGS) entry which is preliminary data.</text>
</comment>
<evidence type="ECO:0000256" key="3">
    <source>
        <dbReference type="ARBA" id="ARBA00023145"/>
    </source>
</evidence>
<comment type="catalytic activity">
    <reaction evidence="4">
        <text>Endopeptidase action with P4 Glu or Asp, P1 preferably Glu &gt; Asp, P1' hydrophobic and P2' Ala.</text>
        <dbReference type="EC" id="3.4.24.78"/>
    </reaction>
</comment>
<gene>
    <name evidence="4 5" type="primary">gpr</name>
    <name evidence="5" type="ORF">LKD37_13395</name>
</gene>
<dbReference type="InterPro" id="IPR023430">
    <property type="entry name" value="Pept_HybD-like_dom_sf"/>
</dbReference>